<keyword evidence="3" id="KW-1185">Reference proteome</keyword>
<evidence type="ECO:0000259" key="1">
    <source>
        <dbReference type="SMART" id="SM01017"/>
    </source>
</evidence>
<proteinExistence type="predicted"/>
<protein>
    <recommendedName>
        <fullName evidence="1">Arrestin C-terminal-like domain-containing protein</fullName>
    </recommendedName>
</protein>
<feature type="domain" description="Arrestin C-terminal-like" evidence="1">
    <location>
        <begin position="156"/>
        <end position="290"/>
    </location>
</feature>
<dbReference type="InterPro" id="IPR011021">
    <property type="entry name" value="Arrestin-like_N"/>
</dbReference>
<dbReference type="Gene3D" id="2.60.40.640">
    <property type="match status" value="2"/>
</dbReference>
<dbReference type="PANTHER" id="PTHR11188:SF17">
    <property type="entry name" value="FI21816P1"/>
    <property type="match status" value="1"/>
</dbReference>
<organism evidence="2 3">
    <name type="scientific">Basidiobolus ranarum</name>
    <dbReference type="NCBI Taxonomy" id="34480"/>
    <lineage>
        <taxon>Eukaryota</taxon>
        <taxon>Fungi</taxon>
        <taxon>Fungi incertae sedis</taxon>
        <taxon>Zoopagomycota</taxon>
        <taxon>Entomophthoromycotina</taxon>
        <taxon>Basidiobolomycetes</taxon>
        <taxon>Basidiobolales</taxon>
        <taxon>Basidiobolaceae</taxon>
        <taxon>Basidiobolus</taxon>
    </lineage>
</organism>
<accession>A0ABR2X002</accession>
<sequence length="331" mass="37911">MIEIRLRDDPIILHGSPAESVGSVLYGTLIIAPTKTIKVKAVRLQFEGRIELKTLREAWQNVSFLDNSWTFMNVEATLHTLHAGESYEFPFEYPIKGSLPVSVRVPTGHILYRLIATIERPSLVRNISKTVLVKVQRASFDFNGDMAGQISCIGRWANNLRYAATIPKTQFFPGNTMPLQFSFIVHDTYFTITDISLSIKEVARFSNLSQRPEFETEKLCEINRPVPRFDVGQSEFSMMIQIPESAHPDCQTDVIEVSHLLVAKVKLSDIFKRRWWFYVDIPFSIRSEAQFELSQSPPSYEPMEFTTDSRAEVVRYSLPPPYEEKPPIELS</sequence>
<dbReference type="InterPro" id="IPR050357">
    <property type="entry name" value="Arrestin_domain-protein"/>
</dbReference>
<reference evidence="2 3" key="1">
    <citation type="submission" date="2023-04" db="EMBL/GenBank/DDBJ databases">
        <title>Genome of Basidiobolus ranarum AG-B5.</title>
        <authorList>
            <person name="Stajich J.E."/>
            <person name="Carter-House D."/>
            <person name="Gryganskyi A."/>
        </authorList>
    </citation>
    <scope>NUCLEOTIDE SEQUENCE [LARGE SCALE GENOMIC DNA]</scope>
    <source>
        <strain evidence="2 3">AG-B5</strain>
    </source>
</reference>
<dbReference type="EMBL" id="JASJQH010000103">
    <property type="protein sequence ID" value="KAK9767071.1"/>
    <property type="molecule type" value="Genomic_DNA"/>
</dbReference>
<dbReference type="Proteomes" id="UP001479436">
    <property type="component" value="Unassembled WGS sequence"/>
</dbReference>
<dbReference type="Pfam" id="PF02752">
    <property type="entry name" value="Arrestin_C"/>
    <property type="match status" value="1"/>
</dbReference>
<dbReference type="PANTHER" id="PTHR11188">
    <property type="entry name" value="ARRESTIN DOMAIN CONTAINING PROTEIN"/>
    <property type="match status" value="1"/>
</dbReference>
<dbReference type="SMART" id="SM01017">
    <property type="entry name" value="Arrestin_C"/>
    <property type="match status" value="1"/>
</dbReference>
<dbReference type="SUPFAM" id="SSF81296">
    <property type="entry name" value="E set domains"/>
    <property type="match status" value="1"/>
</dbReference>
<dbReference type="InterPro" id="IPR011022">
    <property type="entry name" value="Arrestin_C-like"/>
</dbReference>
<evidence type="ECO:0000313" key="2">
    <source>
        <dbReference type="EMBL" id="KAK9767071.1"/>
    </source>
</evidence>
<dbReference type="InterPro" id="IPR014756">
    <property type="entry name" value="Ig_E-set"/>
</dbReference>
<name>A0ABR2X002_9FUNG</name>
<gene>
    <name evidence="2" type="ORF">K7432_003381</name>
</gene>
<evidence type="ECO:0000313" key="3">
    <source>
        <dbReference type="Proteomes" id="UP001479436"/>
    </source>
</evidence>
<dbReference type="Pfam" id="PF00339">
    <property type="entry name" value="Arrestin_N"/>
    <property type="match status" value="1"/>
</dbReference>
<dbReference type="InterPro" id="IPR014752">
    <property type="entry name" value="Arrestin-like_C"/>
</dbReference>
<comment type="caution">
    <text evidence="2">The sequence shown here is derived from an EMBL/GenBank/DDBJ whole genome shotgun (WGS) entry which is preliminary data.</text>
</comment>